<organism evidence="1 2">
    <name type="scientific">Roseibium suaedae</name>
    <dbReference type="NCBI Taxonomy" id="735517"/>
    <lineage>
        <taxon>Bacteria</taxon>
        <taxon>Pseudomonadati</taxon>
        <taxon>Pseudomonadota</taxon>
        <taxon>Alphaproteobacteria</taxon>
        <taxon>Hyphomicrobiales</taxon>
        <taxon>Stappiaceae</taxon>
        <taxon>Roseibium</taxon>
    </lineage>
</organism>
<accession>A0A1M7P6V9</accession>
<dbReference type="OrthoDB" id="9804504at2"/>
<keyword evidence="2" id="KW-1185">Reference proteome</keyword>
<sequence length="402" mass="45534">MTEVLRVFGMHKAGTSFLMKALSHFCHQNSVALVSVSTGMLPMAAYGDFPMAMDRAGVETILRLSPEQKQKWLEFGQADYPEVESFSELLGTLIRAVRVTSTGDETSRGRIHFYRNSSRKVYELEPAVPSVRVIRNPMSIVKSAYFSHKVTHSIHNWGRLGRQRDLLNSLSQEEGLRRTYDFLCEECFSYFSEGPLWTLANWPADTGGPAVVKMEDITSSPTSFLLSLWKQLGGDLQSMTFVPPQMLSFEYQSGGRKPGEVDEKSHLRSGNQEEWRALLPPDLVRTIRRDFGDLLEKFYPASLEDGPAEAPSPYTSCLLELEQAYQALFESRASERSSAAAALSHEKMFDAMKGQRDKANADWSARFEDMKTQRDRILAEGTRRFEDMKSQRDKLLASLPRK</sequence>
<dbReference type="RefSeq" id="WP_139251229.1">
    <property type="nucleotide sequence ID" value="NZ_FRBW01000006.1"/>
</dbReference>
<gene>
    <name evidence="1" type="ORF">SAMN05444272_4152</name>
</gene>
<reference evidence="1 2" key="1">
    <citation type="submission" date="2016-11" db="EMBL/GenBank/DDBJ databases">
        <authorList>
            <person name="Jaros S."/>
            <person name="Januszkiewicz K."/>
            <person name="Wedrychowicz H."/>
        </authorList>
    </citation>
    <scope>NUCLEOTIDE SEQUENCE [LARGE SCALE GENOMIC DNA]</scope>
    <source>
        <strain evidence="1 2">DSM 22153</strain>
    </source>
</reference>
<evidence type="ECO:0008006" key="3">
    <source>
        <dbReference type="Google" id="ProtNLM"/>
    </source>
</evidence>
<dbReference type="STRING" id="735517.SAMN05444272_4152"/>
<dbReference type="Gene3D" id="3.40.50.300">
    <property type="entry name" value="P-loop containing nucleotide triphosphate hydrolases"/>
    <property type="match status" value="1"/>
</dbReference>
<dbReference type="Proteomes" id="UP000186002">
    <property type="component" value="Unassembled WGS sequence"/>
</dbReference>
<proteinExistence type="predicted"/>
<evidence type="ECO:0000313" key="2">
    <source>
        <dbReference type="Proteomes" id="UP000186002"/>
    </source>
</evidence>
<dbReference type="SUPFAM" id="SSF52540">
    <property type="entry name" value="P-loop containing nucleoside triphosphate hydrolases"/>
    <property type="match status" value="1"/>
</dbReference>
<protein>
    <recommendedName>
        <fullName evidence="3">Sulfotransferase domain-containing protein</fullName>
    </recommendedName>
</protein>
<dbReference type="InterPro" id="IPR027417">
    <property type="entry name" value="P-loop_NTPase"/>
</dbReference>
<evidence type="ECO:0000313" key="1">
    <source>
        <dbReference type="EMBL" id="SHN12322.1"/>
    </source>
</evidence>
<dbReference type="EMBL" id="FRBW01000006">
    <property type="protein sequence ID" value="SHN12322.1"/>
    <property type="molecule type" value="Genomic_DNA"/>
</dbReference>
<dbReference type="AlphaFoldDB" id="A0A1M7P6V9"/>
<name>A0A1M7P6V9_9HYPH</name>